<dbReference type="InterPro" id="IPR011051">
    <property type="entry name" value="RmlC_Cupin_sf"/>
</dbReference>
<dbReference type="OrthoDB" id="114121at2157"/>
<feature type="domain" description="Cupin type-2" evidence="2">
    <location>
        <begin position="33"/>
        <end position="101"/>
    </location>
</feature>
<feature type="compositionally biased region" description="Basic and acidic residues" evidence="1">
    <location>
        <begin position="104"/>
        <end position="113"/>
    </location>
</feature>
<dbReference type="SUPFAM" id="SSF51182">
    <property type="entry name" value="RmlC-like cupins"/>
    <property type="match status" value="1"/>
</dbReference>
<evidence type="ECO:0000313" key="4">
    <source>
        <dbReference type="Proteomes" id="UP000466535"/>
    </source>
</evidence>
<sequence>MESMSPADGETVEAVDGVYLTQLVSGERTSVQHFHIESGATVPEHSHEHEQTGYVANGTFTFLIDGEEHVINPGESFVIPPNVPHAAENRSEMPVNGIDVFSPPREEPPWLSE</sequence>
<dbReference type="Gene3D" id="2.60.120.10">
    <property type="entry name" value="Jelly Rolls"/>
    <property type="match status" value="1"/>
</dbReference>
<dbReference type="InterPro" id="IPR052535">
    <property type="entry name" value="Bacilysin_H2HPP_isomerase"/>
</dbReference>
<comment type="caution">
    <text evidence="3">The sequence shown here is derived from an EMBL/GenBank/DDBJ whole genome shotgun (WGS) entry which is preliminary data.</text>
</comment>
<dbReference type="CDD" id="cd02238">
    <property type="entry name" value="cupin_KdgF"/>
    <property type="match status" value="1"/>
</dbReference>
<evidence type="ECO:0000313" key="3">
    <source>
        <dbReference type="EMBL" id="MXR52033.1"/>
    </source>
</evidence>
<feature type="region of interest" description="Disordered" evidence="1">
    <location>
        <begin position="88"/>
        <end position="113"/>
    </location>
</feature>
<protein>
    <submittedName>
        <fullName evidence="3">Cupin domain-containing protein</fullName>
    </submittedName>
</protein>
<dbReference type="InterPro" id="IPR013096">
    <property type="entry name" value="Cupin_2"/>
</dbReference>
<dbReference type="PANTHER" id="PTHR40112">
    <property type="entry name" value="H2HPP ISOMERASE"/>
    <property type="match status" value="1"/>
</dbReference>
<gene>
    <name evidence="3" type="ORF">GRX03_10530</name>
</gene>
<accession>A0A6B0T8Y5</accession>
<evidence type="ECO:0000256" key="1">
    <source>
        <dbReference type="SAM" id="MobiDB-lite"/>
    </source>
</evidence>
<evidence type="ECO:0000259" key="2">
    <source>
        <dbReference type="Pfam" id="PF07883"/>
    </source>
</evidence>
<dbReference type="RefSeq" id="WP_159764152.1">
    <property type="nucleotide sequence ID" value="NZ_WUUT01000003.1"/>
</dbReference>
<keyword evidence="4" id="KW-1185">Reference proteome</keyword>
<dbReference type="Proteomes" id="UP000466535">
    <property type="component" value="Unassembled WGS sequence"/>
</dbReference>
<organism evidence="3 4">
    <name type="scientific">Halovenus carboxidivorans</name>
    <dbReference type="NCBI Taxonomy" id="2692199"/>
    <lineage>
        <taxon>Archaea</taxon>
        <taxon>Methanobacteriati</taxon>
        <taxon>Methanobacteriota</taxon>
        <taxon>Stenosarchaea group</taxon>
        <taxon>Halobacteria</taxon>
        <taxon>Halobacteriales</taxon>
        <taxon>Haloarculaceae</taxon>
        <taxon>Halovenus</taxon>
    </lineage>
</organism>
<name>A0A6B0T8Y5_9EURY</name>
<dbReference type="Pfam" id="PF07883">
    <property type="entry name" value="Cupin_2"/>
    <property type="match status" value="1"/>
</dbReference>
<dbReference type="AlphaFoldDB" id="A0A6B0T8Y5"/>
<reference evidence="3 4" key="1">
    <citation type="submission" date="2019-12" db="EMBL/GenBank/DDBJ databases">
        <title>Isolation and characterization of three novel carbon monoxide-oxidizing members of Halobacteria from salione crusts and soils.</title>
        <authorList>
            <person name="Myers M.R."/>
            <person name="King G.M."/>
        </authorList>
    </citation>
    <scope>NUCLEOTIDE SEQUENCE [LARGE SCALE GENOMIC DNA]</scope>
    <source>
        <strain evidence="3 4">WSH3</strain>
    </source>
</reference>
<dbReference type="PANTHER" id="PTHR40112:SF1">
    <property type="entry name" value="H2HPP ISOMERASE"/>
    <property type="match status" value="1"/>
</dbReference>
<dbReference type="EMBL" id="WUUT01000003">
    <property type="protein sequence ID" value="MXR52033.1"/>
    <property type="molecule type" value="Genomic_DNA"/>
</dbReference>
<proteinExistence type="predicted"/>
<dbReference type="InterPro" id="IPR014710">
    <property type="entry name" value="RmlC-like_jellyroll"/>
</dbReference>